<dbReference type="InterPro" id="IPR029063">
    <property type="entry name" value="SAM-dependent_MTases_sf"/>
</dbReference>
<keyword evidence="1 8" id="KW-0489">Methyltransferase</keyword>
<dbReference type="CDD" id="cd02440">
    <property type="entry name" value="AdoMet_MTases"/>
    <property type="match status" value="1"/>
</dbReference>
<dbReference type="InterPro" id="IPR036390">
    <property type="entry name" value="WH_DNA-bd_sf"/>
</dbReference>
<dbReference type="EMBL" id="MH010798">
    <property type="protein sequence ID" value="QBY35563.1"/>
    <property type="molecule type" value="mRNA"/>
</dbReference>
<evidence type="ECO:0000256" key="3">
    <source>
        <dbReference type="ARBA" id="ARBA00022691"/>
    </source>
</evidence>
<feature type="domain" description="O-methyltransferase dimerisation" evidence="7">
    <location>
        <begin position="21"/>
        <end position="103"/>
    </location>
</feature>
<evidence type="ECO:0000256" key="2">
    <source>
        <dbReference type="ARBA" id="ARBA00022679"/>
    </source>
</evidence>
<dbReference type="InterPro" id="IPR012967">
    <property type="entry name" value="COMT_dimerisation"/>
</dbReference>
<evidence type="ECO:0000259" key="7">
    <source>
        <dbReference type="Pfam" id="PF08100"/>
    </source>
</evidence>
<organism evidence="8">
    <name type="scientific">Vinca minor</name>
    <name type="common">Common periwinkle</name>
    <dbReference type="NCBI Taxonomy" id="60093"/>
    <lineage>
        <taxon>Eukaryota</taxon>
        <taxon>Viridiplantae</taxon>
        <taxon>Streptophyta</taxon>
        <taxon>Embryophyta</taxon>
        <taxon>Tracheophyta</taxon>
        <taxon>Spermatophyta</taxon>
        <taxon>Magnoliopsida</taxon>
        <taxon>eudicotyledons</taxon>
        <taxon>Gunneridae</taxon>
        <taxon>Pentapetalae</taxon>
        <taxon>asterids</taxon>
        <taxon>lamiids</taxon>
        <taxon>Gentianales</taxon>
        <taxon>Apocynaceae</taxon>
        <taxon>Rauvolfioideae</taxon>
        <taxon>Vinceae</taxon>
        <taxon>Vincinae</taxon>
        <taxon>Vinca</taxon>
    </lineage>
</organism>
<proteinExistence type="evidence at transcript level"/>
<dbReference type="GO" id="GO:0032259">
    <property type="term" value="P:methylation"/>
    <property type="evidence" value="ECO:0007669"/>
    <property type="project" value="UniProtKB-KW"/>
</dbReference>
<reference evidence="8" key="1">
    <citation type="submission" date="2018-02" db="EMBL/GenBank/DDBJ databases">
        <title>Identification of a 16-hydroxyvincadifformine 16-O-methyltransferase involved in the synthesis of monoterpene indole alkaloids from Vinca minor.</title>
        <authorList>
            <person name="Sepulveda L."/>
            <person name="Duge de Bernonville T."/>
            <person name="Carqueijeiro I."/>
            <person name="Giglioli-Guivarc'h N."/>
            <person name="Oudin A."/>
            <person name="Courdavault V."/>
        </authorList>
    </citation>
    <scope>NUCLEOTIDE SEQUENCE</scope>
</reference>
<evidence type="ECO:0000259" key="6">
    <source>
        <dbReference type="Pfam" id="PF00891"/>
    </source>
</evidence>
<dbReference type="GO" id="GO:0008757">
    <property type="term" value="F:S-adenosylmethionine-dependent methyltransferase activity"/>
    <property type="evidence" value="ECO:0007669"/>
    <property type="project" value="UniProtKB-ARBA"/>
</dbReference>
<dbReference type="PANTHER" id="PTHR11746">
    <property type="entry name" value="O-METHYLTRANSFERASE"/>
    <property type="match status" value="1"/>
</dbReference>
<dbReference type="InterPro" id="IPR016461">
    <property type="entry name" value="COMT-like"/>
</dbReference>
<dbReference type="SUPFAM" id="SSF46785">
    <property type="entry name" value="Winged helix' DNA-binding domain"/>
    <property type="match status" value="1"/>
</dbReference>
<accession>A0A6M2RFH4</accession>
<dbReference type="Pfam" id="PF00891">
    <property type="entry name" value="Methyltransf_2"/>
    <property type="match status" value="1"/>
</dbReference>
<dbReference type="AlphaFoldDB" id="A0A6M2RFH4"/>
<evidence type="ECO:0000313" key="8">
    <source>
        <dbReference type="EMBL" id="QBY35563.1"/>
    </source>
</evidence>
<keyword evidence="3" id="KW-0949">S-adenosyl-L-methionine</keyword>
<evidence type="ECO:0000256" key="1">
    <source>
        <dbReference type="ARBA" id="ARBA00022603"/>
    </source>
</evidence>
<dbReference type="PIRSF" id="PIRSF005739">
    <property type="entry name" value="O-mtase"/>
    <property type="match status" value="1"/>
</dbReference>
<keyword evidence="2 8" id="KW-0808">Transferase</keyword>
<evidence type="ECO:0000256" key="4">
    <source>
        <dbReference type="ARBA" id="ARBA00034481"/>
    </source>
</evidence>
<dbReference type="FunFam" id="3.40.50.150:FF:000057">
    <property type="entry name" value="O-methyltransferase ZRP4"/>
    <property type="match status" value="1"/>
</dbReference>
<dbReference type="InterPro" id="IPR001077">
    <property type="entry name" value="COMT_C"/>
</dbReference>
<dbReference type="PROSITE" id="PS51683">
    <property type="entry name" value="SAM_OMT_II"/>
    <property type="match status" value="1"/>
</dbReference>
<dbReference type="InterPro" id="IPR036388">
    <property type="entry name" value="WH-like_DNA-bd_sf"/>
</dbReference>
<dbReference type="FunFam" id="1.10.10.10:FF:000213">
    <property type="entry name" value="Coniferyl alcohol 9-O-methyltransferase"/>
    <property type="match status" value="1"/>
</dbReference>
<comment type="similarity">
    <text evidence="4">Belongs to the class I-like SAM-binding methyltransferase superfamily. Cation-independent O-methyltransferase family. COMT subfamily.</text>
</comment>
<dbReference type="GO" id="GO:0008171">
    <property type="term" value="F:O-methyltransferase activity"/>
    <property type="evidence" value="ECO:0007669"/>
    <property type="project" value="InterPro"/>
</dbReference>
<dbReference type="GO" id="GO:0046983">
    <property type="term" value="F:protein dimerization activity"/>
    <property type="evidence" value="ECO:0007669"/>
    <property type="project" value="InterPro"/>
</dbReference>
<dbReference type="Gene3D" id="3.40.50.150">
    <property type="entry name" value="Vaccinia Virus protein VP39"/>
    <property type="match status" value="1"/>
</dbReference>
<dbReference type="Gene3D" id="1.10.10.10">
    <property type="entry name" value="Winged helix-like DNA-binding domain superfamily/Winged helix DNA-binding domain"/>
    <property type="match status" value="1"/>
</dbReference>
<feature type="domain" description="O-methyltransferase C-terminal" evidence="6">
    <location>
        <begin position="125"/>
        <end position="339"/>
    </location>
</feature>
<evidence type="ECO:0000256" key="5">
    <source>
        <dbReference type="PIRSR" id="PIRSR005739-1"/>
    </source>
</evidence>
<name>A0A6M2RFH4_VINMI</name>
<sequence length="358" mass="40000">MDVQSDEFSKAQAHIWSQVLCHIPTATIKCAIELGIPDAIDNHGKAMTLAELTNSLPLINPSKAPFVRRLMRILVKNGFFSEQQITNDHIAYGLTPSSRILLKNEPLNLRGLVLANLDPSHMKSWVALSEWFQNDNEEAKTAFEIAHNGKNFWDYSAEDTEHAEIFNEAMASDSKLVSELLINTEYKLLFEGLTSMVDVGGGTGTIAKAIAKTFPNLNCTVFDLPHVVANLESMGNLEFVAGDMFVKIPPANAIFLKWILHDWNDEDCVKILKACKKAIPEKEKGGKVIVIDTVIGSKINDDESIKAQLSMDMGMMVDFASKERDEKEWASLFKEAGFSNYKIFPKLDFIRSVIEVYP</sequence>
<dbReference type="Pfam" id="PF08100">
    <property type="entry name" value="Dimerisation"/>
    <property type="match status" value="1"/>
</dbReference>
<dbReference type="SUPFAM" id="SSF53335">
    <property type="entry name" value="S-adenosyl-L-methionine-dependent methyltransferases"/>
    <property type="match status" value="1"/>
</dbReference>
<protein>
    <submittedName>
        <fullName evidence="8">16-hydroxyvincadifformine 16-O-methyltransferase</fullName>
    </submittedName>
</protein>
<feature type="active site" description="Proton acceptor" evidence="5">
    <location>
        <position position="261"/>
    </location>
</feature>